<evidence type="ECO:0000313" key="1">
    <source>
        <dbReference type="EMBL" id="GGJ79949.1"/>
    </source>
</evidence>
<reference evidence="1" key="1">
    <citation type="journal article" date="2014" name="Int. J. Syst. Evol. Microbiol.">
        <title>Complete genome sequence of Corynebacterium casei LMG S-19264T (=DSM 44701T), isolated from a smear-ripened cheese.</title>
        <authorList>
            <consortium name="US DOE Joint Genome Institute (JGI-PGF)"/>
            <person name="Walter F."/>
            <person name="Albersmeier A."/>
            <person name="Kalinowski J."/>
            <person name="Ruckert C."/>
        </authorList>
    </citation>
    <scope>NUCLEOTIDE SEQUENCE</scope>
    <source>
        <strain evidence="1">JCM 3090</strain>
    </source>
</reference>
<keyword evidence="2" id="KW-1185">Reference proteome</keyword>
<name>A0A8J3F6G0_9ACTN</name>
<proteinExistence type="predicted"/>
<accession>A0A8J3F6G0</accession>
<protein>
    <submittedName>
        <fullName evidence="1">Uncharacterized protein</fullName>
    </submittedName>
</protein>
<dbReference type="Proteomes" id="UP000649739">
    <property type="component" value="Unassembled WGS sequence"/>
</dbReference>
<dbReference type="AlphaFoldDB" id="A0A8J3F6G0"/>
<sequence>MTEHAFDAADPYGFPRPDLAEAHAALTRLYGGAAAGLWADLLRDAGLTGHETDPASFDRLVATMLAADPVTGLCGRALAIRAATYAHLAAASGILRAAA</sequence>
<evidence type="ECO:0000313" key="2">
    <source>
        <dbReference type="Proteomes" id="UP000649739"/>
    </source>
</evidence>
<dbReference type="EMBL" id="BMQB01000001">
    <property type="protein sequence ID" value="GGJ79949.1"/>
    <property type="molecule type" value="Genomic_DNA"/>
</dbReference>
<comment type="caution">
    <text evidence="1">The sequence shown here is derived from an EMBL/GenBank/DDBJ whole genome shotgun (WGS) entry which is preliminary data.</text>
</comment>
<gene>
    <name evidence="1" type="ORF">GCM10010123_07260</name>
</gene>
<organism evidence="1 2">
    <name type="scientific">Pilimelia anulata</name>
    <dbReference type="NCBI Taxonomy" id="53371"/>
    <lineage>
        <taxon>Bacteria</taxon>
        <taxon>Bacillati</taxon>
        <taxon>Actinomycetota</taxon>
        <taxon>Actinomycetes</taxon>
        <taxon>Micromonosporales</taxon>
        <taxon>Micromonosporaceae</taxon>
        <taxon>Pilimelia</taxon>
    </lineage>
</organism>
<dbReference type="RefSeq" id="WP_189168532.1">
    <property type="nucleotide sequence ID" value="NZ_BMQB01000001.1"/>
</dbReference>
<reference evidence="1" key="2">
    <citation type="submission" date="2020-09" db="EMBL/GenBank/DDBJ databases">
        <authorList>
            <person name="Sun Q."/>
            <person name="Ohkuma M."/>
        </authorList>
    </citation>
    <scope>NUCLEOTIDE SEQUENCE</scope>
    <source>
        <strain evidence="1">JCM 3090</strain>
    </source>
</reference>